<gene>
    <name evidence="1" type="ORF">AAG747_14565</name>
</gene>
<comment type="caution">
    <text evidence="1">The sequence shown here is derived from an EMBL/GenBank/DDBJ whole genome shotgun (WGS) entry which is preliminary data.</text>
</comment>
<dbReference type="EMBL" id="JBDKWZ010000007">
    <property type="protein sequence ID" value="MEN7549143.1"/>
    <property type="molecule type" value="Genomic_DNA"/>
</dbReference>
<dbReference type="Proteomes" id="UP001403385">
    <property type="component" value="Unassembled WGS sequence"/>
</dbReference>
<sequence length="95" mass="11124">MHLDENMTQNDVLATFAKLPEKYKLLLTRTEISVIIQKMNEYLEKSANNHLNETTFMSLVQYVKREFDIKGKAMSKEAIKAVIEAKNLEDWPDEF</sequence>
<keyword evidence="2" id="KW-1185">Reference proteome</keyword>
<evidence type="ECO:0000313" key="1">
    <source>
        <dbReference type="EMBL" id="MEN7549143.1"/>
    </source>
</evidence>
<proteinExistence type="predicted"/>
<accession>A0AAW9S5K8</accession>
<dbReference type="RefSeq" id="WP_346821912.1">
    <property type="nucleotide sequence ID" value="NZ_JBDKWZ010000007.1"/>
</dbReference>
<name>A0AAW9S5K8_9BACT</name>
<organism evidence="1 2">
    <name type="scientific">Rapidithrix thailandica</name>
    <dbReference type="NCBI Taxonomy" id="413964"/>
    <lineage>
        <taxon>Bacteria</taxon>
        <taxon>Pseudomonadati</taxon>
        <taxon>Bacteroidota</taxon>
        <taxon>Cytophagia</taxon>
        <taxon>Cytophagales</taxon>
        <taxon>Flammeovirgaceae</taxon>
        <taxon>Rapidithrix</taxon>
    </lineage>
</organism>
<evidence type="ECO:0000313" key="2">
    <source>
        <dbReference type="Proteomes" id="UP001403385"/>
    </source>
</evidence>
<dbReference type="AlphaFoldDB" id="A0AAW9S5K8"/>
<reference evidence="1 2" key="1">
    <citation type="submission" date="2024-04" db="EMBL/GenBank/DDBJ databases">
        <title>Novel genus in family Flammeovirgaceae.</title>
        <authorList>
            <person name="Nguyen T.H."/>
            <person name="Vuong T.Q."/>
            <person name="Le H."/>
            <person name="Kim S.-G."/>
        </authorList>
    </citation>
    <scope>NUCLEOTIDE SEQUENCE [LARGE SCALE GENOMIC DNA]</scope>
    <source>
        <strain evidence="1 2">JCM 23209</strain>
    </source>
</reference>
<protein>
    <submittedName>
        <fullName evidence="1">Uncharacterized protein</fullName>
    </submittedName>
</protein>